<dbReference type="InterPro" id="IPR052709">
    <property type="entry name" value="Transposase-MT_Hybrid"/>
</dbReference>
<reference evidence="1 2" key="1">
    <citation type="journal article" date="2019" name="Sci. Rep.">
        <title>Orb-weaving spider Araneus ventricosus genome elucidates the spidroin gene catalogue.</title>
        <authorList>
            <person name="Kono N."/>
            <person name="Nakamura H."/>
            <person name="Ohtoshi R."/>
            <person name="Moran D.A.P."/>
            <person name="Shinohara A."/>
            <person name="Yoshida Y."/>
            <person name="Fujiwara M."/>
            <person name="Mori M."/>
            <person name="Tomita M."/>
            <person name="Arakawa K."/>
        </authorList>
    </citation>
    <scope>NUCLEOTIDE SEQUENCE [LARGE SCALE GENOMIC DNA]</scope>
</reference>
<sequence>MDSYCELIDAELIDADLAFFDSIEMRDESWCCQYDHESKRHSEGLVHHEFVPPGETVIGQFYAEVLGRIRQRILRVRPRFQQNGSRLLLHGNVRRYIALSMTQFLAKHAVMEMNHHPYSPNLAPTDFFLFPKLKCLLKRTRFEDVEDFKKTVTSELKSIPKEDFIKLLPKLIQPNSRWKLLQNILNGYVIHIIVWMKKSDSISHSELF</sequence>
<dbReference type="PANTHER" id="PTHR46060:SF1">
    <property type="entry name" value="MARINER MOS1 TRANSPOSASE-LIKE PROTEIN"/>
    <property type="match status" value="1"/>
</dbReference>
<dbReference type="EMBL" id="BGPR01003468">
    <property type="protein sequence ID" value="GBM88490.1"/>
    <property type="molecule type" value="Genomic_DNA"/>
</dbReference>
<name>A0A4Y2JEJ4_ARAVE</name>
<dbReference type="Gene3D" id="3.30.420.10">
    <property type="entry name" value="Ribonuclease H-like superfamily/Ribonuclease H"/>
    <property type="match status" value="1"/>
</dbReference>
<dbReference type="Proteomes" id="UP000499080">
    <property type="component" value="Unassembled WGS sequence"/>
</dbReference>
<dbReference type="AlphaFoldDB" id="A0A4Y2JEJ4"/>
<dbReference type="PANTHER" id="PTHR46060">
    <property type="entry name" value="MARINER MOS1 TRANSPOSASE-LIKE PROTEIN"/>
    <property type="match status" value="1"/>
</dbReference>
<organism evidence="1 2">
    <name type="scientific">Araneus ventricosus</name>
    <name type="common">Orbweaver spider</name>
    <name type="synonym">Epeira ventricosa</name>
    <dbReference type="NCBI Taxonomy" id="182803"/>
    <lineage>
        <taxon>Eukaryota</taxon>
        <taxon>Metazoa</taxon>
        <taxon>Ecdysozoa</taxon>
        <taxon>Arthropoda</taxon>
        <taxon>Chelicerata</taxon>
        <taxon>Arachnida</taxon>
        <taxon>Araneae</taxon>
        <taxon>Araneomorphae</taxon>
        <taxon>Entelegynae</taxon>
        <taxon>Araneoidea</taxon>
        <taxon>Araneidae</taxon>
        <taxon>Araneus</taxon>
    </lineage>
</organism>
<accession>A0A4Y2JEJ4</accession>
<evidence type="ECO:0008006" key="3">
    <source>
        <dbReference type="Google" id="ProtNLM"/>
    </source>
</evidence>
<evidence type="ECO:0000313" key="1">
    <source>
        <dbReference type="EMBL" id="GBM88490.1"/>
    </source>
</evidence>
<keyword evidence="2" id="KW-1185">Reference proteome</keyword>
<gene>
    <name evidence="1" type="ORF">AVEN_269364_1</name>
</gene>
<dbReference type="GO" id="GO:0003676">
    <property type="term" value="F:nucleic acid binding"/>
    <property type="evidence" value="ECO:0007669"/>
    <property type="project" value="InterPro"/>
</dbReference>
<evidence type="ECO:0000313" key="2">
    <source>
        <dbReference type="Proteomes" id="UP000499080"/>
    </source>
</evidence>
<protein>
    <recommendedName>
        <fullName evidence="3">Histone-lysine N-methyltransferase SETMAR</fullName>
    </recommendedName>
</protein>
<proteinExistence type="predicted"/>
<comment type="caution">
    <text evidence="1">The sequence shown here is derived from an EMBL/GenBank/DDBJ whole genome shotgun (WGS) entry which is preliminary data.</text>
</comment>
<dbReference type="InterPro" id="IPR036397">
    <property type="entry name" value="RNaseH_sf"/>
</dbReference>